<proteinExistence type="predicted"/>
<dbReference type="Proteomes" id="UP000308199">
    <property type="component" value="Unassembled WGS sequence"/>
</dbReference>
<gene>
    <name evidence="1" type="ORF">EW145_g4370</name>
</gene>
<reference evidence="1 2" key="1">
    <citation type="submission" date="2019-02" db="EMBL/GenBank/DDBJ databases">
        <title>Genome sequencing of the rare red list fungi Phellinidium pouzarii.</title>
        <authorList>
            <person name="Buettner E."/>
            <person name="Kellner H."/>
        </authorList>
    </citation>
    <scope>NUCLEOTIDE SEQUENCE [LARGE SCALE GENOMIC DNA]</scope>
    <source>
        <strain evidence="1 2">DSM 108285</strain>
    </source>
</reference>
<organism evidence="1 2">
    <name type="scientific">Phellinidium pouzarii</name>
    <dbReference type="NCBI Taxonomy" id="167371"/>
    <lineage>
        <taxon>Eukaryota</taxon>
        <taxon>Fungi</taxon>
        <taxon>Dikarya</taxon>
        <taxon>Basidiomycota</taxon>
        <taxon>Agaricomycotina</taxon>
        <taxon>Agaricomycetes</taxon>
        <taxon>Hymenochaetales</taxon>
        <taxon>Hymenochaetaceae</taxon>
        <taxon>Phellinidium</taxon>
    </lineage>
</organism>
<evidence type="ECO:0000313" key="2">
    <source>
        <dbReference type="Proteomes" id="UP000308199"/>
    </source>
</evidence>
<dbReference type="OrthoDB" id="10653083at2759"/>
<protein>
    <submittedName>
        <fullName evidence="1">Uncharacterized protein</fullName>
    </submittedName>
</protein>
<sequence length="304" mass="33511">MSLSLLPSLAVVPPPQEILEFEISSVGYKRPVLSPTSSSSSGSAHSRKAYRPSLTAADFRMHAFGSLPRALDVTNGPAGSGMRSSSALSSERTSVLGLAPSSTSVHDYYRRSSLPSPPPRGTFCSATMSHCSSLPIAELDPFQQVHDLPTFLSEGLHPMQEYDRTAIREPLMSSDQWREKAEWRLERRELRRLRVALDEAGLGVQPLPLCIDCRPMEGSMAFPPSDNQLRISRVKRKFTSVVPLKIPGRGNHQRTRTQILGEEELDAINASLNRSKLIADSCEITDTENQRLAINVDDDDSTLN</sequence>
<dbReference type="EMBL" id="SGPK01000221">
    <property type="protein sequence ID" value="THH06031.1"/>
    <property type="molecule type" value="Genomic_DNA"/>
</dbReference>
<evidence type="ECO:0000313" key="1">
    <source>
        <dbReference type="EMBL" id="THH06031.1"/>
    </source>
</evidence>
<comment type="caution">
    <text evidence="1">The sequence shown here is derived from an EMBL/GenBank/DDBJ whole genome shotgun (WGS) entry which is preliminary data.</text>
</comment>
<dbReference type="AlphaFoldDB" id="A0A4S4L570"/>
<name>A0A4S4L570_9AGAM</name>
<accession>A0A4S4L570</accession>
<keyword evidence="2" id="KW-1185">Reference proteome</keyword>